<keyword evidence="3" id="KW-1185">Reference proteome</keyword>
<gene>
    <name evidence="2" type="ORF">ACFORL_12550</name>
</gene>
<protein>
    <submittedName>
        <fullName evidence="2">Uncharacterized protein</fullName>
    </submittedName>
</protein>
<sequence length="521" mass="59040">MTKFKNLSGQNLQKRIQSDNIDCNPISGGMFYKIIPVKDKKMTLKSHYKNQTSDLFLDGVNKLKNQHGNQVVNALNKLKTNAIIGRAPESSAGAALKFHVNINSIANLDEKVLWGLVELLNKKAKADNNMNFDYKIINPAEHGNERFKDTDQLTIYFDAYSSVSDMLALSEDINNYLQANLSENKNPLGPKDSFGFNSFVSVRFDTSRATTSYAVFPFFDKELAKFFEKYQTEPQVLSDLPACAFEAVFNNVIFSKQITDLNYQNGETLSPEDSAIVQNEFVKMLKNPYDYIANSYNVCQKADNLFNSIQDFSYDFSRLTNTLAVEQHLEKELQRLNSLNLPKEAVEAKKDEMKLAAEARCNTINVNAGKSLDSQVKFEQLLQEIAMSAKTLEKSDHKAAKDAGNFYKSVVIKYQEYKKTGDLTEFKNFCQQRIMYYDNSANSNLAEKSSWKEFLLKFLPFLNRLSHFSPKEHKQSATAENKSAPIAAINKFKQALSELKEESCPSADIKESVEASTVLKR</sequence>
<accession>A0ABV8CI08</accession>
<organism evidence="2 3">
    <name type="scientific">Legionella dresdenensis</name>
    <dbReference type="NCBI Taxonomy" id="450200"/>
    <lineage>
        <taxon>Bacteria</taxon>
        <taxon>Pseudomonadati</taxon>
        <taxon>Pseudomonadota</taxon>
        <taxon>Gammaproteobacteria</taxon>
        <taxon>Legionellales</taxon>
        <taxon>Legionellaceae</taxon>
        <taxon>Legionella</taxon>
    </lineage>
</organism>
<evidence type="ECO:0000313" key="3">
    <source>
        <dbReference type="Proteomes" id="UP001595758"/>
    </source>
</evidence>
<evidence type="ECO:0000313" key="2">
    <source>
        <dbReference type="EMBL" id="MFC3909899.1"/>
    </source>
</evidence>
<proteinExistence type="predicted"/>
<dbReference type="EMBL" id="JBHSAB010000031">
    <property type="protein sequence ID" value="MFC3909899.1"/>
    <property type="molecule type" value="Genomic_DNA"/>
</dbReference>
<feature type="region of interest" description="Disordered" evidence="1">
    <location>
        <begin position="501"/>
        <end position="521"/>
    </location>
</feature>
<dbReference type="Proteomes" id="UP001595758">
    <property type="component" value="Unassembled WGS sequence"/>
</dbReference>
<dbReference type="RefSeq" id="WP_382344564.1">
    <property type="nucleotide sequence ID" value="NZ_JBHSAB010000031.1"/>
</dbReference>
<feature type="compositionally biased region" description="Basic and acidic residues" evidence="1">
    <location>
        <begin position="501"/>
        <end position="513"/>
    </location>
</feature>
<reference evidence="3" key="1">
    <citation type="journal article" date="2019" name="Int. J. Syst. Evol. Microbiol.">
        <title>The Global Catalogue of Microorganisms (GCM) 10K type strain sequencing project: providing services to taxonomists for standard genome sequencing and annotation.</title>
        <authorList>
            <consortium name="The Broad Institute Genomics Platform"/>
            <consortium name="The Broad Institute Genome Sequencing Center for Infectious Disease"/>
            <person name="Wu L."/>
            <person name="Ma J."/>
        </authorList>
    </citation>
    <scope>NUCLEOTIDE SEQUENCE [LARGE SCALE GENOMIC DNA]</scope>
    <source>
        <strain evidence="3">CCUG 59858</strain>
    </source>
</reference>
<name>A0ABV8CI08_9GAMM</name>
<evidence type="ECO:0000256" key="1">
    <source>
        <dbReference type="SAM" id="MobiDB-lite"/>
    </source>
</evidence>
<comment type="caution">
    <text evidence="2">The sequence shown here is derived from an EMBL/GenBank/DDBJ whole genome shotgun (WGS) entry which is preliminary data.</text>
</comment>